<dbReference type="EMBL" id="QHHU01000064">
    <property type="protein sequence ID" value="RSM37887.1"/>
    <property type="molecule type" value="Genomic_DNA"/>
</dbReference>
<comment type="caution">
    <text evidence="1">The sequence shown here is derived from an EMBL/GenBank/DDBJ whole genome shotgun (WGS) entry which is preliminary data.</text>
</comment>
<evidence type="ECO:0008006" key="3">
    <source>
        <dbReference type="Google" id="ProtNLM"/>
    </source>
</evidence>
<accession>A0A428W4E9</accession>
<proteinExistence type="predicted"/>
<organism evidence="1 2">
    <name type="scientific">Amycolatopsis balhimycina DSM 5908</name>
    <dbReference type="NCBI Taxonomy" id="1081091"/>
    <lineage>
        <taxon>Bacteria</taxon>
        <taxon>Bacillati</taxon>
        <taxon>Actinomycetota</taxon>
        <taxon>Actinomycetes</taxon>
        <taxon>Pseudonocardiales</taxon>
        <taxon>Pseudonocardiaceae</taxon>
        <taxon>Amycolatopsis</taxon>
    </lineage>
</organism>
<gene>
    <name evidence="1" type="ORF">DMA12_35215</name>
</gene>
<name>A0A428W4E9_AMYBA</name>
<protein>
    <recommendedName>
        <fullName evidence="3">SAF domain-containing protein</fullName>
    </recommendedName>
</protein>
<dbReference type="Proteomes" id="UP000286716">
    <property type="component" value="Unassembled WGS sequence"/>
</dbReference>
<keyword evidence="2" id="KW-1185">Reference proteome</keyword>
<evidence type="ECO:0000313" key="2">
    <source>
        <dbReference type="Proteomes" id="UP000286716"/>
    </source>
</evidence>
<dbReference type="OrthoDB" id="3214303at2"/>
<evidence type="ECO:0000313" key="1">
    <source>
        <dbReference type="EMBL" id="RSM37887.1"/>
    </source>
</evidence>
<dbReference type="AlphaFoldDB" id="A0A428W4E9"/>
<reference evidence="1 2" key="1">
    <citation type="submission" date="2018-05" db="EMBL/GenBank/DDBJ databases">
        <title>Evolution of GPA BGCs.</title>
        <authorList>
            <person name="Waglechner N."/>
            <person name="Wright G.D."/>
        </authorList>
    </citation>
    <scope>NUCLEOTIDE SEQUENCE [LARGE SCALE GENOMIC DNA]</scope>
    <source>
        <strain evidence="1 2">DSM 5908</strain>
    </source>
</reference>
<sequence length="196" mass="19174">MPHLLVGVLLVVVCVGGALWWAAGAQGRVSVLAIARPVSVGHVLEPADVHQVEISAADGVATIPAGQAATVLGRPMATSLTAGALLTRGSLGPSMIPASGQAVVAVGLKAGQFPLELAPGAPVLVVVAASTPTAALPAVQGSGDGPTWPATVTGVARAESDQTTVISLQMPSATAPALARVPAGQVTLVMLAGGER</sequence>